<dbReference type="OrthoDB" id="3730812at2"/>
<evidence type="ECO:0000256" key="2">
    <source>
        <dbReference type="SAM" id="SignalP"/>
    </source>
</evidence>
<dbReference type="eggNOG" id="ENOG50325Q7">
    <property type="taxonomic scope" value="Bacteria"/>
</dbReference>
<feature type="chain" id="PRO_5039658094" description="Lipoprotein" evidence="2">
    <location>
        <begin position="24"/>
        <end position="527"/>
    </location>
</feature>
<sequence length="527" mass="55454">MRRRTFLTAAVAGAAVAALPALTACMPRKRDKAEPPVPIPPPSPDAVPSAFADKPTWPGTYLITSLNAARDRYLCGAAALSEASETCTGGWCPIIVDISGPTTRAVLPDPVSPDDPDGAWTTKEVELKDPDDQDDNVPKTARITITDGPALLDAEHAYLTLGTSTPSAPSPTSPPQSAGTTDDETYSNTLLDERTCSVLMLKVRLSDGAVVASTTLSEQFYAQLVPSMHLSFSADRTSLILAGDNMTLQGHADADYIGLRLSADDLSTQFDAHSVLGNQYGTAITSYGQAISIGDETVPTREIVFLADGVHEPIGDNIPIMVRDGWYYYMDSAEAAAPCYARNLENRASGQTVELDAGWEKDVALKHWPDITSDQQEIITLGQNDGDEDTAAVRLPGAPSPAIAFAWASDGRVDPEGMGVFGGVLYVSYPGHSATPGNDRLELIAVSTGETITRTYKAAVRSGPSEIDVVTPWGLATDSEFFPATEWLDSASASTSPEPSAPAAPSSPSTPTSAPETTAQIPSPAAS</sequence>
<feature type="compositionally biased region" description="Low complexity" evidence="1">
    <location>
        <begin position="490"/>
        <end position="519"/>
    </location>
</feature>
<keyword evidence="4" id="KW-1185">Reference proteome</keyword>
<protein>
    <recommendedName>
        <fullName evidence="5">Lipoprotein</fullName>
    </recommendedName>
</protein>
<evidence type="ECO:0000313" key="3">
    <source>
        <dbReference type="EMBL" id="EJF42706.1"/>
    </source>
</evidence>
<gene>
    <name evidence="3" type="ORF">HMPREF1318_0473</name>
</gene>
<keyword evidence="2" id="KW-0732">Signal</keyword>
<feature type="region of interest" description="Disordered" evidence="1">
    <location>
        <begin position="29"/>
        <end position="51"/>
    </location>
</feature>
<name>J0X265_9ACTO</name>
<dbReference type="AlphaFoldDB" id="J0X265"/>
<evidence type="ECO:0000256" key="1">
    <source>
        <dbReference type="SAM" id="MobiDB-lite"/>
    </source>
</evidence>
<feature type="compositionally biased region" description="Pro residues" evidence="1">
    <location>
        <begin position="35"/>
        <end position="45"/>
    </location>
</feature>
<organism evidence="3 4">
    <name type="scientific">Actinomyces massiliensis F0489</name>
    <dbReference type="NCBI Taxonomy" id="1125718"/>
    <lineage>
        <taxon>Bacteria</taxon>
        <taxon>Bacillati</taxon>
        <taxon>Actinomycetota</taxon>
        <taxon>Actinomycetes</taxon>
        <taxon>Actinomycetales</taxon>
        <taxon>Actinomycetaceae</taxon>
        <taxon>Actinomyces</taxon>
    </lineage>
</organism>
<dbReference type="RefSeq" id="WP_008732045.1">
    <property type="nucleotide sequence ID" value="NZ_AKFT01000139.1"/>
</dbReference>
<reference evidence="3 4" key="1">
    <citation type="submission" date="2012-05" db="EMBL/GenBank/DDBJ databases">
        <authorList>
            <person name="Harkins D.M."/>
            <person name="Madupu R."/>
            <person name="Durkin A.S."/>
            <person name="Torralba M."/>
            <person name="Methe B."/>
            <person name="Sutton G.G."/>
            <person name="Nelson K.E."/>
        </authorList>
    </citation>
    <scope>NUCLEOTIDE SEQUENCE [LARGE SCALE GENOMIC DNA]</scope>
    <source>
        <strain evidence="3 4">F0489</strain>
    </source>
</reference>
<evidence type="ECO:0008006" key="5">
    <source>
        <dbReference type="Google" id="ProtNLM"/>
    </source>
</evidence>
<dbReference type="EMBL" id="AKFT01000139">
    <property type="protein sequence ID" value="EJF42706.1"/>
    <property type="molecule type" value="Genomic_DNA"/>
</dbReference>
<proteinExistence type="predicted"/>
<feature type="region of interest" description="Disordered" evidence="1">
    <location>
        <begin position="161"/>
        <end position="185"/>
    </location>
</feature>
<evidence type="ECO:0000313" key="4">
    <source>
        <dbReference type="Proteomes" id="UP000002941"/>
    </source>
</evidence>
<feature type="region of interest" description="Disordered" evidence="1">
    <location>
        <begin position="486"/>
        <end position="527"/>
    </location>
</feature>
<dbReference type="PROSITE" id="PS51257">
    <property type="entry name" value="PROKAR_LIPOPROTEIN"/>
    <property type="match status" value="1"/>
</dbReference>
<dbReference type="PATRIC" id="fig|1125718.3.peg.1757"/>
<dbReference type="Proteomes" id="UP000002941">
    <property type="component" value="Unassembled WGS sequence"/>
</dbReference>
<comment type="caution">
    <text evidence="3">The sequence shown here is derived from an EMBL/GenBank/DDBJ whole genome shotgun (WGS) entry which is preliminary data.</text>
</comment>
<accession>J0X265</accession>
<feature type="signal peptide" evidence="2">
    <location>
        <begin position="1"/>
        <end position="23"/>
    </location>
</feature>